<dbReference type="AlphaFoldDB" id="A0A0A1U989"/>
<dbReference type="EMBL" id="KB206474">
    <property type="protein sequence ID" value="ELP91392.1"/>
    <property type="molecule type" value="Genomic_DNA"/>
</dbReference>
<evidence type="ECO:0000313" key="4">
    <source>
        <dbReference type="Proteomes" id="UP000014680"/>
    </source>
</evidence>
<feature type="compositionally biased region" description="Basic and acidic residues" evidence="2">
    <location>
        <begin position="655"/>
        <end position="728"/>
    </location>
</feature>
<protein>
    <submittedName>
        <fullName evidence="3">Uncharacterized protein</fullName>
    </submittedName>
</protein>
<evidence type="ECO:0000256" key="1">
    <source>
        <dbReference type="SAM" id="Coils"/>
    </source>
</evidence>
<dbReference type="VEuPathDB" id="AmoebaDB:EIN_154590"/>
<gene>
    <name evidence="3" type="ORF">EIN_154590</name>
</gene>
<sequence length="801" mass="92294">MSEHTLPTQTSGAFRFWNRKDRDSKDIPDTKKGGLSKDFLWTFVLNNENEFDEAKCVQQLNEVRKLWAIIHNTKTVDKTKGHQHTPSVAKDLDKMVLESYNFMNVERKSWEDSIVKMQTTVNALNEENDNLKEQIRQLKNEKKELKFSEEVKTQIESIVQFNKVIQTKLDQISLAQENNLVVSNSTNQKVSHLVQLFGHPLENNSQTHSFANITNNKSEEVPSKESSEEIVRAEDVQNVALYVRDMLNERPKTPLLGETPDRNQGHEFTKYLISSNTVSDFSQTLQNTNENKTIEEPTTEKTEIAQPDQKVTPDNHTIEQVKEVENISEVSENGNVSATVSIPSEVNEEQKKDIAKKKTPQTEEDIRSVESSQTPTTPTNTEIPSEQSSVDEKPTTAQAEGTPPESQSKLEDQNTDISSLQTIKPSYAIPQLNMTPSIPVENVEPKIEGKILKKDKTGKLEKLVVPSSLGKVERLPRSFSSNERISPRSNVPAEQSKEPVNRATLTPYSQRKSSHMTTRSVSDLSFMDVKEVKLEDLTAPLRMVKMPHGRPNNVGGTDLFVLPPLKKKRSVLVSSDLLEIDVEKNLREKHSKSHLQTSEKIDKKENERVSDDELRARLDVIEKREAEVAQKEKEVLVVQIETENREEEIQAWEEDVQRREKEVKEREGNLRQKEAEIEKRENDVKSSWNELKRNEENERKMSGLDMPRPRRSEPPKTQRDEKIDPKEVEELKKEKKELEKTLKDKQLRMWTLEEQNKRVTFIVKMMDLADPSDDDIKNFVETIREIVNRKKQKMRFVLTQK</sequence>
<feature type="compositionally biased region" description="Basic and acidic residues" evidence="2">
    <location>
        <begin position="292"/>
        <end position="303"/>
    </location>
</feature>
<proteinExistence type="predicted"/>
<organism evidence="3 4">
    <name type="scientific">Entamoeba invadens IP1</name>
    <dbReference type="NCBI Taxonomy" id="370355"/>
    <lineage>
        <taxon>Eukaryota</taxon>
        <taxon>Amoebozoa</taxon>
        <taxon>Evosea</taxon>
        <taxon>Archamoebae</taxon>
        <taxon>Mastigamoebida</taxon>
        <taxon>Entamoebidae</taxon>
        <taxon>Entamoeba</taxon>
    </lineage>
</organism>
<feature type="region of interest" description="Disordered" evidence="2">
    <location>
        <begin position="290"/>
        <end position="315"/>
    </location>
</feature>
<keyword evidence="4" id="KW-1185">Reference proteome</keyword>
<dbReference type="KEGG" id="eiv:EIN_154590"/>
<keyword evidence="1" id="KW-0175">Coiled coil</keyword>
<feature type="region of interest" description="Disordered" evidence="2">
    <location>
        <begin position="590"/>
        <end position="609"/>
    </location>
</feature>
<feature type="region of interest" description="Disordered" evidence="2">
    <location>
        <begin position="471"/>
        <end position="520"/>
    </location>
</feature>
<feature type="compositionally biased region" description="Polar residues" evidence="2">
    <location>
        <begin position="328"/>
        <end position="344"/>
    </location>
</feature>
<dbReference type="RefSeq" id="XP_004258163.1">
    <property type="nucleotide sequence ID" value="XM_004258115.1"/>
</dbReference>
<feature type="coiled-coil region" evidence="1">
    <location>
        <begin position="107"/>
        <end position="151"/>
    </location>
</feature>
<accession>A0A0A1U989</accession>
<dbReference type="Proteomes" id="UP000014680">
    <property type="component" value="Unassembled WGS sequence"/>
</dbReference>
<feature type="non-terminal residue" evidence="3">
    <location>
        <position position="801"/>
    </location>
</feature>
<feature type="compositionally biased region" description="Polar residues" evidence="2">
    <location>
        <begin position="395"/>
        <end position="407"/>
    </location>
</feature>
<feature type="compositionally biased region" description="Basic and acidic residues" evidence="2">
    <location>
        <begin position="597"/>
        <end position="609"/>
    </location>
</feature>
<dbReference type="GeneID" id="14890283"/>
<evidence type="ECO:0000313" key="3">
    <source>
        <dbReference type="EMBL" id="ELP91392.1"/>
    </source>
</evidence>
<feature type="non-terminal residue" evidence="3">
    <location>
        <position position="1"/>
    </location>
</feature>
<feature type="compositionally biased region" description="Polar residues" evidence="2">
    <location>
        <begin position="369"/>
        <end position="388"/>
    </location>
</feature>
<evidence type="ECO:0000256" key="2">
    <source>
        <dbReference type="SAM" id="MobiDB-lite"/>
    </source>
</evidence>
<feature type="compositionally biased region" description="Polar residues" evidence="2">
    <location>
        <begin position="478"/>
        <end position="493"/>
    </location>
</feature>
<reference evidence="3 4" key="1">
    <citation type="submission" date="2012-10" db="EMBL/GenBank/DDBJ databases">
        <authorList>
            <person name="Zafar N."/>
            <person name="Inman J."/>
            <person name="Hall N."/>
            <person name="Lorenzi H."/>
            <person name="Caler E."/>
        </authorList>
    </citation>
    <scope>NUCLEOTIDE SEQUENCE [LARGE SCALE GENOMIC DNA]</scope>
    <source>
        <strain evidence="3 4">IP1</strain>
    </source>
</reference>
<feature type="compositionally biased region" description="Polar residues" evidence="2">
    <location>
        <begin position="503"/>
        <end position="520"/>
    </location>
</feature>
<name>A0A0A1U989_ENTIV</name>
<feature type="region of interest" description="Disordered" evidence="2">
    <location>
        <begin position="654"/>
        <end position="728"/>
    </location>
</feature>
<feature type="coiled-coil region" evidence="1">
    <location>
        <begin position="728"/>
        <end position="755"/>
    </location>
</feature>
<feature type="region of interest" description="Disordered" evidence="2">
    <location>
        <begin position="328"/>
        <end position="422"/>
    </location>
</feature>